<dbReference type="AlphaFoldDB" id="A0A8D8RH74"/>
<accession>A0A8D8RH74</accession>
<proteinExistence type="predicted"/>
<name>A0A8D8RH74_9HEMI</name>
<evidence type="ECO:0000313" key="1">
    <source>
        <dbReference type="EMBL" id="CAG6649627.1"/>
    </source>
</evidence>
<sequence length="133" mass="15104">MLHHVSELLDGVAFRCYLSQMDQFRTWPIFEQQLLEAFGESNYAARLLQQIANTPTTAHRFCYFIYVSSEIIVATFSGTIECECADWFSCRWSITTVQRVLECAVHKIVGRCGMPIEAVGSLSIRSSLTLRSV</sequence>
<organism evidence="1">
    <name type="scientific">Cacopsylla melanoneura</name>
    <dbReference type="NCBI Taxonomy" id="428564"/>
    <lineage>
        <taxon>Eukaryota</taxon>
        <taxon>Metazoa</taxon>
        <taxon>Ecdysozoa</taxon>
        <taxon>Arthropoda</taxon>
        <taxon>Hexapoda</taxon>
        <taxon>Insecta</taxon>
        <taxon>Pterygota</taxon>
        <taxon>Neoptera</taxon>
        <taxon>Paraneoptera</taxon>
        <taxon>Hemiptera</taxon>
        <taxon>Sternorrhyncha</taxon>
        <taxon>Psylloidea</taxon>
        <taxon>Psyllidae</taxon>
        <taxon>Psyllinae</taxon>
        <taxon>Cacopsylla</taxon>
    </lineage>
</organism>
<reference evidence="1" key="1">
    <citation type="submission" date="2021-05" db="EMBL/GenBank/DDBJ databases">
        <authorList>
            <person name="Alioto T."/>
            <person name="Alioto T."/>
            <person name="Gomez Garrido J."/>
        </authorList>
    </citation>
    <scope>NUCLEOTIDE SEQUENCE</scope>
</reference>
<dbReference type="EMBL" id="HBUF01158953">
    <property type="protein sequence ID" value="CAG6649627.1"/>
    <property type="molecule type" value="Transcribed_RNA"/>
</dbReference>
<protein>
    <submittedName>
        <fullName evidence="1">Uncharacterized protein</fullName>
    </submittedName>
</protein>